<dbReference type="AlphaFoldDB" id="A0A2S0M7X0"/>
<feature type="transmembrane region" description="Helical" evidence="1">
    <location>
        <begin position="64"/>
        <end position="85"/>
    </location>
</feature>
<sequence length="87" mass="9866">MILGDFLYHAQHGWYVFQSVYENGWNSGSWLVQGLLIFVSLSFLGTTVGVLFPQQVQSEKQHLWRQVVVNVIVNCSIIFGMASIYGL</sequence>
<proteinExistence type="predicted"/>
<keyword evidence="1" id="KW-0812">Transmembrane</keyword>
<dbReference type="Proteomes" id="UP000238358">
    <property type="component" value="Chromosome"/>
</dbReference>
<evidence type="ECO:0000313" key="2">
    <source>
        <dbReference type="EMBL" id="AVO27512.1"/>
    </source>
</evidence>
<accession>A0A2S0M7X0</accession>
<evidence type="ECO:0000256" key="1">
    <source>
        <dbReference type="SAM" id="Phobius"/>
    </source>
</evidence>
<keyword evidence="1" id="KW-1133">Transmembrane helix</keyword>
<name>A0A2S0M7X0_MEGEL</name>
<dbReference type="EMBL" id="CP027569">
    <property type="protein sequence ID" value="AVO27512.1"/>
    <property type="molecule type" value="Genomic_DNA"/>
</dbReference>
<reference evidence="2 3" key="1">
    <citation type="journal article" date="2018" name="Genome Announc.">
        <title>Complete genomes of two Megasphaera elsdenii strains, NCIMB 702410 and ATCC 25940.</title>
        <authorList>
            <person name="Hatmaker E.A."/>
            <person name="O'Dell K."/>
            <person name="Riley L.A."/>
            <person name="Klingeman D.M."/>
            <person name="Guss A.M."/>
        </authorList>
    </citation>
    <scope>NUCLEOTIDE SEQUENCE [LARGE SCALE GENOMIC DNA]</scope>
    <source>
        <strain evidence="2 3">NCIMB702410</strain>
    </source>
</reference>
<feature type="transmembrane region" description="Helical" evidence="1">
    <location>
        <begin position="30"/>
        <end position="52"/>
    </location>
</feature>
<keyword evidence="1" id="KW-0472">Membrane</keyword>
<protein>
    <submittedName>
        <fullName evidence="2">Uncharacterized protein</fullName>
    </submittedName>
</protein>
<evidence type="ECO:0000313" key="3">
    <source>
        <dbReference type="Proteomes" id="UP000238358"/>
    </source>
</evidence>
<organism evidence="2 3">
    <name type="scientific">Megasphaera elsdenii</name>
    <dbReference type="NCBI Taxonomy" id="907"/>
    <lineage>
        <taxon>Bacteria</taxon>
        <taxon>Bacillati</taxon>
        <taxon>Bacillota</taxon>
        <taxon>Negativicutes</taxon>
        <taxon>Veillonellales</taxon>
        <taxon>Veillonellaceae</taxon>
        <taxon>Megasphaera</taxon>
    </lineage>
</organism>
<gene>
    <name evidence="2" type="ORF">C6Y28_07800</name>
</gene>